<dbReference type="Gene3D" id="3.20.20.100">
    <property type="entry name" value="NADP-dependent oxidoreductase domain"/>
    <property type="match status" value="1"/>
</dbReference>
<feature type="site" description="Lowers pKa of active site Tyr" evidence="3">
    <location>
        <position position="82"/>
    </location>
</feature>
<dbReference type="InterPro" id="IPR036812">
    <property type="entry name" value="NAD(P)_OxRdtase_dom_sf"/>
</dbReference>
<dbReference type="Pfam" id="PF00248">
    <property type="entry name" value="Aldo_ket_red"/>
    <property type="match status" value="1"/>
</dbReference>
<organism evidence="5 6">
    <name type="scientific">Rhizobium fredii</name>
    <name type="common">Sinorhizobium fredii</name>
    <dbReference type="NCBI Taxonomy" id="380"/>
    <lineage>
        <taxon>Bacteria</taxon>
        <taxon>Pseudomonadati</taxon>
        <taxon>Pseudomonadota</taxon>
        <taxon>Alphaproteobacteria</taxon>
        <taxon>Hyphomicrobiales</taxon>
        <taxon>Rhizobiaceae</taxon>
        <taxon>Sinorhizobium/Ensifer group</taxon>
        <taxon>Sinorhizobium</taxon>
    </lineage>
</organism>
<dbReference type="PIRSF" id="PIRSF000097">
    <property type="entry name" value="AKR"/>
    <property type="match status" value="1"/>
</dbReference>
<dbReference type="InterPro" id="IPR020471">
    <property type="entry name" value="AKR"/>
</dbReference>
<reference evidence="5 6" key="1">
    <citation type="submission" date="2017-10" db="EMBL/GenBank/DDBJ databases">
        <title>Analysis of the genome sequences of Rhizobium populations associated to common bean (phaseolus vulgaris).</title>
        <authorList>
            <person name="Bustos P."/>
            <person name="Santamaria R.I."/>
            <person name="Miranda-Sanchez F."/>
            <person name="Perez-Carrascal O."/>
            <person name="Juarez S."/>
            <person name="Lozano L."/>
            <person name="Martinez-Flores I."/>
            <person name="Vinuesa P."/>
            <person name="Martinez-Romero E."/>
            <person name="Cevallos M.A."/>
            <person name="Romero D."/>
            <person name="Davila G."/>
            <person name="Gonzalez V."/>
        </authorList>
    </citation>
    <scope>NUCLEOTIDE SEQUENCE [LARGE SCALE GENOMIC DNA]</scope>
    <source>
        <strain evidence="5 6">NXT3</strain>
    </source>
</reference>
<dbReference type="CDD" id="cd19138">
    <property type="entry name" value="AKR_YeaE"/>
    <property type="match status" value="1"/>
</dbReference>
<evidence type="ECO:0000256" key="2">
    <source>
        <dbReference type="PIRSR" id="PIRSR000097-2"/>
    </source>
</evidence>
<sequence>MHDPIPTTTFPDGRKVPVLGQGTWRMGENRTTAADEIRSLQIGLDLGMTLIDTAEMYGNGGSERIVGEAVRGRRDEAFIVSKVLPSNASRSGTIAACERSLRHLGTDRVDLYLLHWRGGYPLAETLAAFEELKRDGKIVAWGVSNFDVDDMEELISVPGGGSVAANQVLYNLGRRGIEYDLLPWCRDRSVPIMAYSPLDEGRLLHDADLVHIAKAHQATPAQVALAFLKTRAGVISIPKTGSAERARENRDAMDIHLTAENLAELDRIFPPPRRKMRLEVI</sequence>
<feature type="binding site" evidence="2">
    <location>
        <position position="115"/>
    </location>
    <ligand>
        <name>substrate</name>
    </ligand>
</feature>
<dbReference type="Proteomes" id="UP000239340">
    <property type="component" value="Chromosome"/>
</dbReference>
<evidence type="ECO:0000256" key="3">
    <source>
        <dbReference type="PIRSR" id="PIRSR000097-3"/>
    </source>
</evidence>
<dbReference type="SUPFAM" id="SSF51430">
    <property type="entry name" value="NAD(P)-linked oxidoreductase"/>
    <property type="match status" value="1"/>
</dbReference>
<dbReference type="PANTHER" id="PTHR43638">
    <property type="entry name" value="OXIDOREDUCTASE, ALDO/KETO REDUCTASE FAMILY PROTEIN"/>
    <property type="match status" value="1"/>
</dbReference>
<name>A0A2L0H627_RHIFR</name>
<feature type="active site" description="Proton donor" evidence="1">
    <location>
        <position position="57"/>
    </location>
</feature>
<gene>
    <name evidence="5" type="ORF">NXT3_CH02341</name>
</gene>
<dbReference type="GO" id="GO:0016491">
    <property type="term" value="F:oxidoreductase activity"/>
    <property type="evidence" value="ECO:0007669"/>
    <property type="project" value="InterPro"/>
</dbReference>
<evidence type="ECO:0000313" key="5">
    <source>
        <dbReference type="EMBL" id="AUX76904.1"/>
    </source>
</evidence>
<dbReference type="PANTHER" id="PTHR43638:SF3">
    <property type="entry name" value="ALDEHYDE REDUCTASE"/>
    <property type="match status" value="1"/>
</dbReference>
<dbReference type="AlphaFoldDB" id="A0A2L0H627"/>
<protein>
    <submittedName>
        <fullName evidence="5">Aldo/keto reductase protein</fullName>
    </submittedName>
</protein>
<feature type="domain" description="NADP-dependent oxidoreductase" evidence="4">
    <location>
        <begin position="19"/>
        <end position="268"/>
    </location>
</feature>
<dbReference type="PRINTS" id="PR00069">
    <property type="entry name" value="ALDKETRDTASE"/>
</dbReference>
<evidence type="ECO:0000256" key="1">
    <source>
        <dbReference type="PIRSR" id="PIRSR000097-1"/>
    </source>
</evidence>
<dbReference type="EMBL" id="CP024307">
    <property type="protein sequence ID" value="AUX76904.1"/>
    <property type="molecule type" value="Genomic_DNA"/>
</dbReference>
<accession>A0A2L0H627</accession>
<evidence type="ECO:0000313" key="6">
    <source>
        <dbReference type="Proteomes" id="UP000239340"/>
    </source>
</evidence>
<dbReference type="RefSeq" id="WP_097538115.1">
    <property type="nucleotide sequence ID" value="NZ_CP024307.1"/>
</dbReference>
<proteinExistence type="predicted"/>
<evidence type="ECO:0000259" key="4">
    <source>
        <dbReference type="Pfam" id="PF00248"/>
    </source>
</evidence>
<dbReference type="InterPro" id="IPR023210">
    <property type="entry name" value="NADP_OxRdtase_dom"/>
</dbReference>